<dbReference type="AlphaFoldDB" id="A0AAW1PWW5"/>
<evidence type="ECO:0000256" key="1">
    <source>
        <dbReference type="ARBA" id="ARBA00007665"/>
    </source>
</evidence>
<sequence length="200" mass="21381">MLCSGRTLLCSTALRGTQHPAVRVLGCRPYSTASAADGSGHDSLAAAVSHTLEVKKSKFVASAWPVTDSSQALELLAKHKDDAASHNCWAYKCDQDFRCSDDGEPSGTAGRPILGAIEGEELDMVMVVVTRFFGGVKLGAGGLVRAYGRAARECLRQGDRVHIAATAEMSAEVPCEHMGAVFVLLEQHGIQRLGEQYRFC</sequence>
<dbReference type="GO" id="GO:0005737">
    <property type="term" value="C:cytoplasm"/>
    <property type="evidence" value="ECO:0007669"/>
    <property type="project" value="TreeGrafter"/>
</dbReference>
<protein>
    <recommendedName>
        <fullName evidence="2">Impact N-terminal domain-containing protein</fullName>
    </recommendedName>
</protein>
<comment type="similarity">
    <text evidence="1">Belongs to the IMPACT family.</text>
</comment>
<comment type="caution">
    <text evidence="3">The sequence shown here is derived from an EMBL/GenBank/DDBJ whole genome shotgun (WGS) entry which is preliminary data.</text>
</comment>
<dbReference type="InterPro" id="IPR036956">
    <property type="entry name" value="Impact_N_sf"/>
</dbReference>
<evidence type="ECO:0000313" key="4">
    <source>
        <dbReference type="Proteomes" id="UP001465755"/>
    </source>
</evidence>
<dbReference type="Proteomes" id="UP001465755">
    <property type="component" value="Unassembled WGS sequence"/>
</dbReference>
<feature type="domain" description="Impact N-terminal" evidence="2">
    <location>
        <begin position="55"/>
        <end position="155"/>
    </location>
</feature>
<reference evidence="3 4" key="1">
    <citation type="journal article" date="2024" name="Nat. Commun.">
        <title>Phylogenomics reveals the evolutionary origins of lichenization in chlorophyte algae.</title>
        <authorList>
            <person name="Puginier C."/>
            <person name="Libourel C."/>
            <person name="Otte J."/>
            <person name="Skaloud P."/>
            <person name="Haon M."/>
            <person name="Grisel S."/>
            <person name="Petersen M."/>
            <person name="Berrin J.G."/>
            <person name="Delaux P.M."/>
            <person name="Dal Grande F."/>
            <person name="Keller J."/>
        </authorList>
    </citation>
    <scope>NUCLEOTIDE SEQUENCE [LARGE SCALE GENOMIC DNA]</scope>
    <source>
        <strain evidence="3 4">SAG 2036</strain>
    </source>
</reference>
<dbReference type="PROSITE" id="PS00910">
    <property type="entry name" value="UPF0029"/>
    <property type="match status" value="1"/>
</dbReference>
<dbReference type="EMBL" id="JALJOQ010000007">
    <property type="protein sequence ID" value="KAK9812339.1"/>
    <property type="molecule type" value="Genomic_DNA"/>
</dbReference>
<dbReference type="PANTHER" id="PTHR16301">
    <property type="entry name" value="IMPACT-RELATED"/>
    <property type="match status" value="1"/>
</dbReference>
<accession>A0AAW1PWW5</accession>
<dbReference type="InterPro" id="IPR001498">
    <property type="entry name" value="Impact_N"/>
</dbReference>
<dbReference type="Pfam" id="PF01205">
    <property type="entry name" value="Impact_N"/>
    <property type="match status" value="1"/>
</dbReference>
<dbReference type="InterPro" id="IPR020568">
    <property type="entry name" value="Ribosomal_Su5_D2-typ_SF"/>
</dbReference>
<dbReference type="SUPFAM" id="SSF54211">
    <property type="entry name" value="Ribosomal protein S5 domain 2-like"/>
    <property type="match status" value="1"/>
</dbReference>
<evidence type="ECO:0000313" key="3">
    <source>
        <dbReference type="EMBL" id="KAK9812339.1"/>
    </source>
</evidence>
<gene>
    <name evidence="3" type="ORF">WJX73_003355</name>
</gene>
<organism evidence="3 4">
    <name type="scientific">Symbiochloris irregularis</name>
    <dbReference type="NCBI Taxonomy" id="706552"/>
    <lineage>
        <taxon>Eukaryota</taxon>
        <taxon>Viridiplantae</taxon>
        <taxon>Chlorophyta</taxon>
        <taxon>core chlorophytes</taxon>
        <taxon>Trebouxiophyceae</taxon>
        <taxon>Trebouxiales</taxon>
        <taxon>Trebouxiaceae</taxon>
        <taxon>Symbiochloris</taxon>
    </lineage>
</organism>
<evidence type="ECO:0000259" key="2">
    <source>
        <dbReference type="Pfam" id="PF01205"/>
    </source>
</evidence>
<dbReference type="InterPro" id="IPR020569">
    <property type="entry name" value="UPF0029_Impact_CS"/>
</dbReference>
<dbReference type="InterPro" id="IPR023582">
    <property type="entry name" value="Impact"/>
</dbReference>
<proteinExistence type="inferred from homology"/>
<keyword evidence="4" id="KW-1185">Reference proteome</keyword>
<name>A0AAW1PWW5_9CHLO</name>
<dbReference type="GO" id="GO:0006446">
    <property type="term" value="P:regulation of translational initiation"/>
    <property type="evidence" value="ECO:0007669"/>
    <property type="project" value="TreeGrafter"/>
</dbReference>
<dbReference type="PANTHER" id="PTHR16301:SF20">
    <property type="entry name" value="IMPACT FAMILY MEMBER YIGZ"/>
    <property type="match status" value="1"/>
</dbReference>
<dbReference type="Gene3D" id="3.30.230.30">
    <property type="entry name" value="Impact, N-terminal domain"/>
    <property type="match status" value="1"/>
</dbReference>